<dbReference type="PANTHER" id="PTHR30328">
    <property type="entry name" value="TRANSCRIPTIONAL REPRESSOR"/>
    <property type="match status" value="1"/>
</dbReference>
<gene>
    <name evidence="4" type="ORF">N782_03240</name>
</gene>
<accession>A0A0A2THV5</accession>
<organism evidence="4 5">
    <name type="scientific">Pontibacillus yanchengensis Y32</name>
    <dbReference type="NCBI Taxonomy" id="1385514"/>
    <lineage>
        <taxon>Bacteria</taxon>
        <taxon>Bacillati</taxon>
        <taxon>Bacillota</taxon>
        <taxon>Bacilli</taxon>
        <taxon>Bacillales</taxon>
        <taxon>Bacillaceae</taxon>
        <taxon>Pontibacillus</taxon>
    </lineage>
</organism>
<proteinExistence type="predicted"/>
<dbReference type="Gene3D" id="1.10.357.10">
    <property type="entry name" value="Tetracycline Repressor, domain 2"/>
    <property type="match status" value="1"/>
</dbReference>
<dbReference type="Proteomes" id="UP000030147">
    <property type="component" value="Unassembled WGS sequence"/>
</dbReference>
<keyword evidence="5" id="KW-1185">Reference proteome</keyword>
<reference evidence="4 5" key="1">
    <citation type="journal article" date="2015" name="Stand. Genomic Sci.">
        <title>High quality draft genome sequence of the moderately halophilic bacterium Pontibacillus yanchengensis Y32(T) and comparison among Pontibacillus genomes.</title>
        <authorList>
            <person name="Huang J."/>
            <person name="Qiao Z.X."/>
            <person name="Tang J.W."/>
            <person name="Wang G."/>
        </authorList>
    </citation>
    <scope>NUCLEOTIDE SEQUENCE [LARGE SCALE GENOMIC DNA]</scope>
    <source>
        <strain evidence="4 5">Y32</strain>
    </source>
</reference>
<dbReference type="NCBIfam" id="NF037937">
    <property type="entry name" value="septum_RefZ"/>
    <property type="match status" value="1"/>
</dbReference>
<sequence>MTSSNTKQKVMDAACSLFYTKGYNGTSVRDIAAKAKVNVSLISYHFKNKQGLLEYMMVHYFESYIELLDTVQLEEAEHSPRESLRRMIEVIIHYKQTNYQFTCFIHRELTLDNVLVREMMVTYLAKEKYLLFGMFKRSLQTLGLKNLQINYYYIQFKGMLMTPFLMPYEMREHVSFDQSHDYFMKQYSLTIINWLEYIYHTNQKPGFKQSIM</sequence>
<dbReference type="InterPro" id="IPR009057">
    <property type="entry name" value="Homeodomain-like_sf"/>
</dbReference>
<keyword evidence="1 2" id="KW-0238">DNA-binding</keyword>
<name>A0A0A2THV5_9BACI</name>
<evidence type="ECO:0000256" key="1">
    <source>
        <dbReference type="ARBA" id="ARBA00023125"/>
    </source>
</evidence>
<dbReference type="InterPro" id="IPR050109">
    <property type="entry name" value="HTH-type_TetR-like_transc_reg"/>
</dbReference>
<dbReference type="STRING" id="1385514.N782_03240"/>
<comment type="caution">
    <text evidence="4">The sequence shown here is derived from an EMBL/GenBank/DDBJ whole genome shotgun (WGS) entry which is preliminary data.</text>
</comment>
<evidence type="ECO:0000313" key="4">
    <source>
        <dbReference type="EMBL" id="KGP73651.1"/>
    </source>
</evidence>
<dbReference type="InterPro" id="IPR001647">
    <property type="entry name" value="HTH_TetR"/>
</dbReference>
<dbReference type="SUPFAM" id="SSF46689">
    <property type="entry name" value="Homeodomain-like"/>
    <property type="match status" value="1"/>
</dbReference>
<dbReference type="PRINTS" id="PR00455">
    <property type="entry name" value="HTHTETR"/>
</dbReference>
<dbReference type="Pfam" id="PF00440">
    <property type="entry name" value="TetR_N"/>
    <property type="match status" value="1"/>
</dbReference>
<feature type="DNA-binding region" description="H-T-H motif" evidence="2">
    <location>
        <begin position="27"/>
        <end position="46"/>
    </location>
</feature>
<dbReference type="eggNOG" id="COG1309">
    <property type="taxonomic scope" value="Bacteria"/>
</dbReference>
<dbReference type="PROSITE" id="PS50977">
    <property type="entry name" value="HTH_TETR_2"/>
    <property type="match status" value="1"/>
</dbReference>
<evidence type="ECO:0000259" key="3">
    <source>
        <dbReference type="PROSITE" id="PS50977"/>
    </source>
</evidence>
<dbReference type="RefSeq" id="WP_036817177.1">
    <property type="nucleotide sequence ID" value="NZ_AVBF01000010.1"/>
</dbReference>
<dbReference type="AlphaFoldDB" id="A0A0A2THV5"/>
<dbReference type="GO" id="GO:0003677">
    <property type="term" value="F:DNA binding"/>
    <property type="evidence" value="ECO:0007669"/>
    <property type="project" value="UniProtKB-UniRule"/>
</dbReference>
<dbReference type="EMBL" id="AVBF01000010">
    <property type="protein sequence ID" value="KGP73651.1"/>
    <property type="molecule type" value="Genomic_DNA"/>
</dbReference>
<dbReference type="PANTHER" id="PTHR30328:SF54">
    <property type="entry name" value="HTH-TYPE TRANSCRIPTIONAL REPRESSOR SCO4008"/>
    <property type="match status" value="1"/>
</dbReference>
<protein>
    <submittedName>
        <fullName evidence="4">Transcriptional regulator</fullName>
    </submittedName>
</protein>
<dbReference type="GO" id="GO:0006355">
    <property type="term" value="P:regulation of DNA-templated transcription"/>
    <property type="evidence" value="ECO:0007669"/>
    <property type="project" value="UniProtKB-ARBA"/>
</dbReference>
<feature type="domain" description="HTH tetR-type" evidence="3">
    <location>
        <begin position="4"/>
        <end position="64"/>
    </location>
</feature>
<evidence type="ECO:0000256" key="2">
    <source>
        <dbReference type="PROSITE-ProRule" id="PRU00335"/>
    </source>
</evidence>
<dbReference type="OrthoDB" id="9789566at2"/>
<evidence type="ECO:0000313" key="5">
    <source>
        <dbReference type="Proteomes" id="UP000030147"/>
    </source>
</evidence>